<feature type="domain" description="Peptidase M12A" evidence="12">
    <location>
        <begin position="44"/>
        <end position="242"/>
    </location>
</feature>
<evidence type="ECO:0000259" key="12">
    <source>
        <dbReference type="PROSITE" id="PS51864"/>
    </source>
</evidence>
<dbReference type="PROSITE" id="PS51864">
    <property type="entry name" value="ASTACIN"/>
    <property type="match status" value="1"/>
</dbReference>
<dbReference type="PRINTS" id="PR00480">
    <property type="entry name" value="ASTACIN"/>
</dbReference>
<evidence type="ECO:0000256" key="6">
    <source>
        <dbReference type="ARBA" id="ARBA00023049"/>
    </source>
</evidence>
<keyword evidence="7" id="KW-0865">Zymogen</keyword>
<dbReference type="InterPro" id="IPR034035">
    <property type="entry name" value="Astacin-like_dom"/>
</dbReference>
<evidence type="ECO:0000256" key="1">
    <source>
        <dbReference type="ARBA" id="ARBA00022670"/>
    </source>
</evidence>
<feature type="binding site" evidence="10">
    <location>
        <position position="142"/>
    </location>
    <ligand>
        <name>Zn(2+)</name>
        <dbReference type="ChEBI" id="CHEBI:29105"/>
        <note>catalytic</note>
    </ligand>
</feature>
<accession>A0A9X0DB56</accession>
<keyword evidence="6 10" id="KW-0482">Metalloprotease</keyword>
<dbReference type="PANTHER" id="PTHR10127:SF780">
    <property type="entry name" value="METALLOENDOPEPTIDASE"/>
    <property type="match status" value="1"/>
</dbReference>
<evidence type="ECO:0000256" key="3">
    <source>
        <dbReference type="ARBA" id="ARBA00022729"/>
    </source>
</evidence>
<dbReference type="Pfam" id="PF01400">
    <property type="entry name" value="Astacin"/>
    <property type="match status" value="1"/>
</dbReference>
<feature type="binding site" evidence="10">
    <location>
        <position position="152"/>
    </location>
    <ligand>
        <name>Zn(2+)</name>
        <dbReference type="ChEBI" id="CHEBI:29105"/>
        <note>catalytic</note>
    </ligand>
</feature>
<feature type="binding site" evidence="10">
    <location>
        <position position="146"/>
    </location>
    <ligand>
        <name>Zn(2+)</name>
        <dbReference type="ChEBI" id="CHEBI:29105"/>
        <note>catalytic</note>
    </ligand>
</feature>
<gene>
    <name evidence="13" type="ORF">OS493_003751</name>
</gene>
<evidence type="ECO:0000256" key="8">
    <source>
        <dbReference type="ARBA" id="ARBA00023157"/>
    </source>
</evidence>
<evidence type="ECO:0000256" key="10">
    <source>
        <dbReference type="PROSITE-ProRule" id="PRU01211"/>
    </source>
</evidence>
<organism evidence="13 14">
    <name type="scientific">Desmophyllum pertusum</name>
    <dbReference type="NCBI Taxonomy" id="174260"/>
    <lineage>
        <taxon>Eukaryota</taxon>
        <taxon>Metazoa</taxon>
        <taxon>Cnidaria</taxon>
        <taxon>Anthozoa</taxon>
        <taxon>Hexacorallia</taxon>
        <taxon>Scleractinia</taxon>
        <taxon>Caryophylliina</taxon>
        <taxon>Caryophylliidae</taxon>
        <taxon>Desmophyllum</taxon>
    </lineage>
</organism>
<dbReference type="FunFam" id="3.40.390.10:FF:000015">
    <property type="entry name" value="Meprin A subunit"/>
    <property type="match status" value="1"/>
</dbReference>
<dbReference type="InterPro" id="IPR001506">
    <property type="entry name" value="Peptidase_M12A"/>
</dbReference>
<dbReference type="Gene3D" id="3.40.390.10">
    <property type="entry name" value="Collagenase (Catalytic Domain)"/>
    <property type="match status" value="1"/>
</dbReference>
<keyword evidence="5 10" id="KW-0862">Zinc</keyword>
<proteinExistence type="predicted"/>
<keyword evidence="2 10" id="KW-0479">Metal-binding</keyword>
<feature type="active site" evidence="10">
    <location>
        <position position="143"/>
    </location>
</feature>
<dbReference type="AlphaFoldDB" id="A0A9X0DB56"/>
<evidence type="ECO:0000256" key="9">
    <source>
        <dbReference type="ARBA" id="ARBA00023180"/>
    </source>
</evidence>
<keyword evidence="14" id="KW-1185">Reference proteome</keyword>
<dbReference type="GO" id="GO:0004222">
    <property type="term" value="F:metalloendopeptidase activity"/>
    <property type="evidence" value="ECO:0007669"/>
    <property type="project" value="UniProtKB-UniRule"/>
</dbReference>
<dbReference type="GO" id="GO:0006508">
    <property type="term" value="P:proteolysis"/>
    <property type="evidence" value="ECO:0007669"/>
    <property type="project" value="UniProtKB-KW"/>
</dbReference>
<comment type="cofactor">
    <cofactor evidence="10 11">
        <name>Zn(2+)</name>
        <dbReference type="ChEBI" id="CHEBI:29105"/>
    </cofactor>
    <text evidence="10 11">Binds 1 zinc ion per subunit.</text>
</comment>
<dbReference type="CDD" id="cd04280">
    <property type="entry name" value="ZnMc_astacin_like"/>
    <property type="match status" value="1"/>
</dbReference>
<dbReference type="EC" id="3.4.24.-" evidence="11"/>
<keyword evidence="3 11" id="KW-0732">Signal</keyword>
<evidence type="ECO:0000313" key="14">
    <source>
        <dbReference type="Proteomes" id="UP001163046"/>
    </source>
</evidence>
<evidence type="ECO:0000256" key="11">
    <source>
        <dbReference type="RuleBase" id="RU361183"/>
    </source>
</evidence>
<dbReference type="GO" id="GO:0008270">
    <property type="term" value="F:zinc ion binding"/>
    <property type="evidence" value="ECO:0007669"/>
    <property type="project" value="UniProtKB-UniRule"/>
</dbReference>
<keyword evidence="4 10" id="KW-0378">Hydrolase</keyword>
<keyword evidence="8" id="KW-1015">Disulfide bond</keyword>
<dbReference type="SMART" id="SM00235">
    <property type="entry name" value="ZnMc"/>
    <property type="match status" value="1"/>
</dbReference>
<dbReference type="EMBL" id="MU825397">
    <property type="protein sequence ID" value="KAJ7394077.1"/>
    <property type="molecule type" value="Genomic_DNA"/>
</dbReference>
<evidence type="ECO:0000313" key="13">
    <source>
        <dbReference type="EMBL" id="KAJ7394077.1"/>
    </source>
</evidence>
<keyword evidence="9" id="KW-0325">Glycoprotein</keyword>
<evidence type="ECO:0000256" key="2">
    <source>
        <dbReference type="ARBA" id="ARBA00022723"/>
    </source>
</evidence>
<dbReference type="PANTHER" id="PTHR10127">
    <property type="entry name" value="DISCOIDIN, CUB, EGF, LAMININ , AND ZINC METALLOPROTEASE DOMAIN CONTAINING"/>
    <property type="match status" value="1"/>
</dbReference>
<sequence>MLWFAILSLSVVGILSSSPEENEDSSNSNLLEGDMILPTEQRIQLIFGQSRGAHNIRRWPNGLVPYTFDWRLSREIHAKAAITAAMDEWTSKTCIRFKERTTERDYVTFRIGSGCSATVGYQGYQQYISLAPGCWHMGTVAHEIGHALGFFHEQSRPDRDKYVRVMWYNIQEGQGFNFMKLNYINSLEEPYDFGSIMHYGRTFFSKNGRPTLLPRKKGMEFGQREKLSEGDARQMNKMYNCP</sequence>
<dbReference type="SUPFAM" id="SSF55486">
    <property type="entry name" value="Metalloproteases ('zincins'), catalytic domain"/>
    <property type="match status" value="1"/>
</dbReference>
<protein>
    <recommendedName>
        <fullName evidence="11">Metalloendopeptidase</fullName>
        <ecNumber evidence="11">3.4.24.-</ecNumber>
    </recommendedName>
</protein>
<evidence type="ECO:0000256" key="4">
    <source>
        <dbReference type="ARBA" id="ARBA00022801"/>
    </source>
</evidence>
<comment type="caution">
    <text evidence="13">The sequence shown here is derived from an EMBL/GenBank/DDBJ whole genome shotgun (WGS) entry which is preliminary data.</text>
</comment>
<dbReference type="OrthoDB" id="291007at2759"/>
<evidence type="ECO:0000256" key="7">
    <source>
        <dbReference type="ARBA" id="ARBA00023145"/>
    </source>
</evidence>
<feature type="chain" id="PRO_5041021247" description="Metalloendopeptidase" evidence="11">
    <location>
        <begin position="17"/>
        <end position="242"/>
    </location>
</feature>
<keyword evidence="1 10" id="KW-0645">Protease</keyword>
<dbReference type="InterPro" id="IPR024079">
    <property type="entry name" value="MetalloPept_cat_dom_sf"/>
</dbReference>
<reference evidence="13" key="1">
    <citation type="submission" date="2023-01" db="EMBL/GenBank/DDBJ databases">
        <title>Genome assembly of the deep-sea coral Lophelia pertusa.</title>
        <authorList>
            <person name="Herrera S."/>
            <person name="Cordes E."/>
        </authorList>
    </citation>
    <scope>NUCLEOTIDE SEQUENCE</scope>
    <source>
        <strain evidence="13">USNM1676648</strain>
        <tissue evidence="13">Polyp</tissue>
    </source>
</reference>
<dbReference type="Proteomes" id="UP001163046">
    <property type="component" value="Unassembled WGS sequence"/>
</dbReference>
<comment type="caution">
    <text evidence="10">Lacks conserved residue(s) required for the propagation of feature annotation.</text>
</comment>
<dbReference type="InterPro" id="IPR006026">
    <property type="entry name" value="Peptidase_Metallo"/>
</dbReference>
<feature type="signal peptide" evidence="11">
    <location>
        <begin position="1"/>
        <end position="16"/>
    </location>
</feature>
<name>A0A9X0DB56_9CNID</name>
<evidence type="ECO:0000256" key="5">
    <source>
        <dbReference type="ARBA" id="ARBA00022833"/>
    </source>
</evidence>